<organism evidence="5 6">
    <name type="scientific">Aspergillus granulosus</name>
    <dbReference type="NCBI Taxonomy" id="176169"/>
    <lineage>
        <taxon>Eukaryota</taxon>
        <taxon>Fungi</taxon>
        <taxon>Dikarya</taxon>
        <taxon>Ascomycota</taxon>
        <taxon>Pezizomycotina</taxon>
        <taxon>Eurotiomycetes</taxon>
        <taxon>Eurotiomycetidae</taxon>
        <taxon>Eurotiales</taxon>
        <taxon>Aspergillaceae</taxon>
        <taxon>Aspergillus</taxon>
        <taxon>Aspergillus subgen. Nidulantes</taxon>
    </lineage>
</organism>
<proteinExistence type="inferred from homology"/>
<dbReference type="InterPro" id="IPR036291">
    <property type="entry name" value="NAD(P)-bd_dom_sf"/>
</dbReference>
<accession>A0ABR4GUX0</accession>
<dbReference type="PANTHER" id="PTHR24320">
    <property type="entry name" value="RETINOL DEHYDROGENASE"/>
    <property type="match status" value="1"/>
</dbReference>
<evidence type="ECO:0000256" key="4">
    <source>
        <dbReference type="SAM" id="MobiDB-lite"/>
    </source>
</evidence>
<evidence type="ECO:0000256" key="1">
    <source>
        <dbReference type="ARBA" id="ARBA00006484"/>
    </source>
</evidence>
<dbReference type="Proteomes" id="UP001610334">
    <property type="component" value="Unassembled WGS sequence"/>
</dbReference>
<keyword evidence="3" id="KW-0560">Oxidoreductase</keyword>
<protein>
    <submittedName>
        <fullName evidence="5">Uncharacterized protein</fullName>
    </submittedName>
</protein>
<reference evidence="5 6" key="1">
    <citation type="submission" date="2024-07" db="EMBL/GenBank/DDBJ databases">
        <title>Section-level genome sequencing and comparative genomics of Aspergillus sections Usti and Cavernicolus.</title>
        <authorList>
            <consortium name="Lawrence Berkeley National Laboratory"/>
            <person name="Nybo J.L."/>
            <person name="Vesth T.C."/>
            <person name="Theobald S."/>
            <person name="Frisvad J.C."/>
            <person name="Larsen T.O."/>
            <person name="Kjaerboelling I."/>
            <person name="Rothschild-Mancinelli K."/>
            <person name="Lyhne E.K."/>
            <person name="Kogle M.E."/>
            <person name="Barry K."/>
            <person name="Clum A."/>
            <person name="Na H."/>
            <person name="Ledsgaard L."/>
            <person name="Lin J."/>
            <person name="Lipzen A."/>
            <person name="Kuo A."/>
            <person name="Riley R."/>
            <person name="Mondo S."/>
            <person name="Labutti K."/>
            <person name="Haridas S."/>
            <person name="Pangalinan J."/>
            <person name="Salamov A.A."/>
            <person name="Simmons B.A."/>
            <person name="Magnuson J.K."/>
            <person name="Chen J."/>
            <person name="Drula E."/>
            <person name="Henrissat B."/>
            <person name="Wiebenga A."/>
            <person name="Lubbers R.J."/>
            <person name="Gomes A.C."/>
            <person name="Makela M.R."/>
            <person name="Stajich J."/>
            <person name="Grigoriev I.V."/>
            <person name="Mortensen U.H."/>
            <person name="De Vries R.P."/>
            <person name="Baker S.E."/>
            <person name="Andersen M.R."/>
        </authorList>
    </citation>
    <scope>NUCLEOTIDE SEQUENCE [LARGE SCALE GENOMIC DNA]</scope>
    <source>
        <strain evidence="5 6">CBS 588.65</strain>
    </source>
</reference>
<evidence type="ECO:0000313" key="5">
    <source>
        <dbReference type="EMBL" id="KAL2802812.1"/>
    </source>
</evidence>
<dbReference type="PANTHER" id="PTHR24320:SF272">
    <property type="entry name" value="NAD(P)-BINDING ROSSMANN-FOLD SUPERFAMILY PROTEIN"/>
    <property type="match status" value="1"/>
</dbReference>
<dbReference type="EMBL" id="JBFXLT010000162">
    <property type="protein sequence ID" value="KAL2802812.1"/>
    <property type="molecule type" value="Genomic_DNA"/>
</dbReference>
<evidence type="ECO:0000256" key="3">
    <source>
        <dbReference type="ARBA" id="ARBA00023002"/>
    </source>
</evidence>
<comment type="caution">
    <text evidence="5">The sequence shown here is derived from an EMBL/GenBank/DDBJ whole genome shotgun (WGS) entry which is preliminary data.</text>
</comment>
<name>A0ABR4GUX0_9EURO</name>
<dbReference type="Gene3D" id="3.40.50.720">
    <property type="entry name" value="NAD(P)-binding Rossmann-like Domain"/>
    <property type="match status" value="1"/>
</dbReference>
<evidence type="ECO:0000313" key="6">
    <source>
        <dbReference type="Proteomes" id="UP001610334"/>
    </source>
</evidence>
<comment type="similarity">
    <text evidence="1">Belongs to the short-chain dehydrogenases/reductases (SDR) family.</text>
</comment>
<keyword evidence="6" id="KW-1185">Reference proteome</keyword>
<gene>
    <name evidence="5" type="ORF">BJX63DRAFT_437496</name>
</gene>
<dbReference type="SUPFAM" id="SSF51735">
    <property type="entry name" value="NAD(P)-binding Rossmann-fold domains"/>
    <property type="match status" value="1"/>
</dbReference>
<evidence type="ECO:0000256" key="2">
    <source>
        <dbReference type="ARBA" id="ARBA00022857"/>
    </source>
</evidence>
<sequence length="304" mass="33651">MPQQYDPEFAAAAGATLAQYAALGSPPLHDVESRRSRFQSAVNKDSNFAIPDELEGIVHTAPAADGQMVEIHHVRTRRAHHQPQPAVVHIHGGGYFSFHARHSIPSLVNYVQFKKKSSTLNILIENAGVMACPEGVTVDGFETQFGTNHLAHFLLFYLLQPVPHASSTPSFNYRVVILASNAHMITDVHFNNINLRGDLHPGDIATDLLKYVTNEQKASWGENEYLKNDWKSPVRGVATMVWGALAKEMDGRGGKYLDDCQIDGQHNPARSGGQGPGHASWAYNPDGERRLWYKTLEPLKLDDL</sequence>
<keyword evidence="2" id="KW-0521">NADP</keyword>
<feature type="region of interest" description="Disordered" evidence="4">
    <location>
        <begin position="262"/>
        <end position="282"/>
    </location>
</feature>